<accession>A0A5C6M6K4</accession>
<proteinExistence type="predicted"/>
<comment type="caution">
    <text evidence="1">The sequence shown here is derived from an EMBL/GenBank/DDBJ whole genome shotgun (WGS) entry which is preliminary data.</text>
</comment>
<dbReference type="Proteomes" id="UP000321083">
    <property type="component" value="Unassembled WGS sequence"/>
</dbReference>
<reference evidence="1 2" key="1">
    <citation type="submission" date="2019-08" db="EMBL/GenBank/DDBJ databases">
        <title>100 year-old enigma solved: identification of Planctomyces bekefii, the type genus and species of the phylum Planctomycetes.</title>
        <authorList>
            <person name="Svetlana D.N."/>
            <person name="Overmann J."/>
        </authorList>
    </citation>
    <scope>NUCLEOTIDE SEQUENCE [LARGE SCALE GENOMIC DNA]</scope>
    <source>
        <strain evidence="1">Phe10_nw2017</strain>
    </source>
</reference>
<organism evidence="1 2">
    <name type="scientific">Planctomyces bekefii</name>
    <dbReference type="NCBI Taxonomy" id="1653850"/>
    <lineage>
        <taxon>Bacteria</taxon>
        <taxon>Pseudomonadati</taxon>
        <taxon>Planctomycetota</taxon>
        <taxon>Planctomycetia</taxon>
        <taxon>Planctomycetales</taxon>
        <taxon>Planctomycetaceae</taxon>
        <taxon>Planctomyces</taxon>
    </lineage>
</organism>
<evidence type="ECO:0000313" key="1">
    <source>
        <dbReference type="EMBL" id="TWW09795.1"/>
    </source>
</evidence>
<sequence length="76" mass="8219">MPLVWSTTLRPSRIHRRAHIETELDTPSGADEAITGALAQVKAERETDLEKKAIAAMEPVDGKTLPLLGIAAGVRF</sequence>
<keyword evidence="2" id="KW-1185">Reference proteome</keyword>
<dbReference type="AlphaFoldDB" id="A0A5C6M6K4"/>
<dbReference type="EMBL" id="SRHE01000176">
    <property type="protein sequence ID" value="TWW09795.1"/>
    <property type="molecule type" value="Genomic_DNA"/>
</dbReference>
<reference evidence="1 2" key="2">
    <citation type="submission" date="2019-08" db="EMBL/GenBank/DDBJ databases">
        <authorList>
            <person name="Henke P."/>
        </authorList>
    </citation>
    <scope>NUCLEOTIDE SEQUENCE [LARGE SCALE GENOMIC DNA]</scope>
    <source>
        <strain evidence="1">Phe10_nw2017</strain>
    </source>
</reference>
<gene>
    <name evidence="1" type="ORF">E3A20_10750</name>
</gene>
<name>A0A5C6M6K4_9PLAN</name>
<protein>
    <submittedName>
        <fullName evidence="1">Uncharacterized protein</fullName>
    </submittedName>
</protein>
<evidence type="ECO:0000313" key="2">
    <source>
        <dbReference type="Proteomes" id="UP000321083"/>
    </source>
</evidence>